<reference evidence="1 4" key="3">
    <citation type="submission" date="2021-02" db="EMBL/GenBank/DDBJ databases">
        <title>Complete Genome Sequence of Cupriavidus oxalaticus Strain Ox1, a Soil Oxalate-Degrading Species.</title>
        <authorList>
            <person name="Palmieri F."/>
            <person name="Udriet P."/>
            <person name="Deuasquier M."/>
            <person name="Beaudoing E."/>
            <person name="Johnson S.L."/>
            <person name="Davenport K.W."/>
            <person name="Chain P.S."/>
            <person name="Bindschedler S."/>
            <person name="Junier P."/>
        </authorList>
    </citation>
    <scope>NUCLEOTIDE SEQUENCE [LARGE SCALE GENOMIC DNA]</scope>
    <source>
        <strain evidence="1 4">Ox1</strain>
    </source>
</reference>
<dbReference type="EMBL" id="CP069811">
    <property type="protein sequence ID" value="QRQ90689.1"/>
    <property type="molecule type" value="Genomic_DNA"/>
</dbReference>
<dbReference type="Proteomes" id="UP000256862">
    <property type="component" value="Unassembled WGS sequence"/>
</dbReference>
<dbReference type="EMBL" id="OGUS01000096">
    <property type="protein sequence ID" value="SPC10112.1"/>
    <property type="molecule type" value="Genomic_DNA"/>
</dbReference>
<dbReference type="AlphaFoldDB" id="A0A375FU67"/>
<organism evidence="2 3">
    <name type="scientific">Cupriavidus oxalaticus</name>
    <dbReference type="NCBI Taxonomy" id="96344"/>
    <lineage>
        <taxon>Bacteria</taxon>
        <taxon>Pseudomonadati</taxon>
        <taxon>Pseudomonadota</taxon>
        <taxon>Betaproteobacteria</taxon>
        <taxon>Burkholderiales</taxon>
        <taxon>Burkholderiaceae</taxon>
        <taxon>Cupriavidus</taxon>
    </lineage>
</organism>
<sequence length="46" mass="4789">MTPRRGPALGAWLSALGLAAMCAAALAAWLDPAHALAWVQLMALCR</sequence>
<proteinExistence type="predicted"/>
<name>A0A375FU67_9BURK</name>
<reference evidence="2" key="1">
    <citation type="submission" date="2018-01" db="EMBL/GenBank/DDBJ databases">
        <authorList>
            <person name="Clerissi C."/>
        </authorList>
    </citation>
    <scope>NUCLEOTIDE SEQUENCE</scope>
    <source>
        <strain evidence="2">Cupriavidus oxalaticus LMG 2235</strain>
    </source>
</reference>
<accession>A0A375FU67</accession>
<evidence type="ECO:0000313" key="4">
    <source>
        <dbReference type="Proteomes" id="UP000623307"/>
    </source>
</evidence>
<reference evidence="3" key="2">
    <citation type="submission" date="2018-01" db="EMBL/GenBank/DDBJ databases">
        <authorList>
            <person name="Gaut B.S."/>
            <person name="Morton B.R."/>
            <person name="Clegg M.T."/>
            <person name="Duvall M.R."/>
        </authorList>
    </citation>
    <scope>NUCLEOTIDE SEQUENCE [LARGE SCALE GENOMIC DNA]</scope>
</reference>
<evidence type="ECO:0000313" key="1">
    <source>
        <dbReference type="EMBL" id="QRQ90689.1"/>
    </source>
</evidence>
<evidence type="ECO:0000313" key="2">
    <source>
        <dbReference type="EMBL" id="SPC10112.1"/>
    </source>
</evidence>
<keyword evidence="4" id="KW-1185">Reference proteome</keyword>
<evidence type="ECO:0000313" key="3">
    <source>
        <dbReference type="Proteomes" id="UP000256862"/>
    </source>
</evidence>
<dbReference type="Proteomes" id="UP000623307">
    <property type="component" value="Chromosome 1"/>
</dbReference>
<protein>
    <submittedName>
        <fullName evidence="2">Uncharacterized protein</fullName>
    </submittedName>
</protein>
<dbReference type="RefSeq" id="WP_157096937.1">
    <property type="nucleotide sequence ID" value="NZ_CP032518.1"/>
</dbReference>
<dbReference type="GeneID" id="303489556"/>
<gene>
    <name evidence="2" type="ORF">CO2235_U880040</name>
    <name evidence="1" type="ORF">JTE92_08490</name>
</gene>